<reference evidence="3" key="1">
    <citation type="submission" date="2016-05" db="EMBL/GenBank/DDBJ databases">
        <authorList>
            <person name="Lavstsen T."/>
            <person name="Jespersen J.S."/>
        </authorList>
    </citation>
    <scope>NUCLEOTIDE SEQUENCE</scope>
    <source>
        <tissue evidence="3">Brain</tissue>
    </source>
</reference>
<feature type="compositionally biased region" description="Polar residues" evidence="1">
    <location>
        <begin position="317"/>
        <end position="336"/>
    </location>
</feature>
<feature type="compositionally biased region" description="Polar residues" evidence="1">
    <location>
        <begin position="390"/>
        <end position="420"/>
    </location>
</feature>
<dbReference type="EMBL" id="HADY01024112">
    <property type="protein sequence ID" value="SBP62597.1"/>
    <property type="molecule type" value="Transcribed_RNA"/>
</dbReference>
<dbReference type="OrthoDB" id="8904524at2759"/>
<feature type="region of interest" description="Disordered" evidence="1">
    <location>
        <begin position="528"/>
        <end position="623"/>
    </location>
</feature>
<dbReference type="KEGG" id="nfu:107387968"/>
<gene>
    <name evidence="3" type="primary">CABZ01078499.2</name>
    <name evidence="2" type="ORF">G4P62_012124</name>
</gene>
<feature type="compositionally biased region" description="Polar residues" evidence="1">
    <location>
        <begin position="611"/>
        <end position="623"/>
    </location>
</feature>
<organism evidence="3">
    <name type="scientific">Nothobranchius furzeri</name>
    <name type="common">Turquoise killifish</name>
    <dbReference type="NCBI Taxonomy" id="105023"/>
    <lineage>
        <taxon>Eukaryota</taxon>
        <taxon>Metazoa</taxon>
        <taxon>Chordata</taxon>
        <taxon>Craniata</taxon>
        <taxon>Vertebrata</taxon>
        <taxon>Euteleostomi</taxon>
        <taxon>Actinopterygii</taxon>
        <taxon>Neopterygii</taxon>
        <taxon>Teleostei</taxon>
        <taxon>Neoteleostei</taxon>
        <taxon>Acanthomorphata</taxon>
        <taxon>Ovalentaria</taxon>
        <taxon>Atherinomorphae</taxon>
        <taxon>Cyprinodontiformes</taxon>
        <taxon>Nothobranchiidae</taxon>
        <taxon>Nothobranchius</taxon>
    </lineage>
</organism>
<feature type="compositionally biased region" description="Polar residues" evidence="1">
    <location>
        <begin position="783"/>
        <end position="807"/>
    </location>
</feature>
<sequence length="951" mass="101401">MASETARQTSLIQEDPPADECRENVPPEVSVATTLKVQPENEMSSPVRLCEGTRPGSNINTLSTPTLSGGHGGKARSQLSGIQSAVTPVLKRLNIDNKCPNPLKHGNSPHPSSPFYPVEVSTAHRESKGDFWRQIWAKEAPFSLIEEESLPEISSLELTYLHLTANDSVLPQGSTATFSDETHQIQVSVGESGGSSEVPQLTATTTSADLRTKSASALAGILDTEITLLDVSYNNDLSPVGQISSLDIIRDIPACHYLNDSNTLPEPSRRIESQPSSSNVFLNKDVSSTSMQSPKCAAERTIRMSLEVTRDISVGSTLENGTFSSETSGQKMQTSHTSDEDKVVPQPANITHDISASSGNSSSKEIPSDVCLHSGPKEVNNLVETKNEENQTCCDTKSTNKMSQQSPEPAASANDTFTVPSSNMTASSDSSTSASCSGKNTLDLPTVNNPTAESETKNQAESVAKTSFVVNQSSFSEKKNFEKSSLQKSSGGSTLEAAAVGFENLTFDCKAPSQRNGTITLSEISLTDGHHTLDKPSSPKVCNLTTSLNRNDSEENPKELPRHEAMPPPGAEEKPGDTLEVTPALEGVSGDDGGDAKHLSQSGLPVRDGSSDTPNNQSVDAVSNKTPEFNLDKTLDFRVDLLITSTPMTSCKSFNVGSIREAAHKKLYEAGPSKPADAAVSDIPPNIVGDRKTFMRQPAVGTLRPPSRVAPQSSMSRRGSTVPGRLEKMSAGLPLKHSRIQEAAGKPSAAMEEPRRNAGTSGSYNLKSLTAASRKLPPDLQRPPSSTIPRLTTGQRLPTARTHTLASSGPAVPNPVVKQPQGKKHPFPKGEALPVSKKKKTEAPASPGDSASKVKTLKRPVIGQTSAPTKVQRNDAEMPTAGTSGTSTSCDRPSKFRALKPPGANQRAPLATSQSHGCAKCMVLQEELKLKSEEVQRLNEELLKYRKPDDC</sequence>
<reference evidence="2" key="3">
    <citation type="submission" date="2020-03" db="EMBL/GenBank/DDBJ databases">
        <title>Intra-Species Differences in Population Size shape Life History and Genome Evolution.</title>
        <authorList>
            <person name="Willemsen D."/>
            <person name="Cui R."/>
            <person name="Valenzano D.R."/>
        </authorList>
    </citation>
    <scope>NUCLEOTIDE SEQUENCE</scope>
    <source>
        <strain evidence="2">GRZ</strain>
        <tissue evidence="2">Whole</tissue>
    </source>
</reference>
<feature type="compositionally biased region" description="Polar residues" evidence="1">
    <location>
        <begin position="31"/>
        <end position="44"/>
    </location>
</feature>
<reference evidence="3" key="2">
    <citation type="submission" date="2016-06" db="EMBL/GenBank/DDBJ databases">
        <title>The genome of a short-lived fish provides insights into sex chromosome evolution and the genetic control of aging.</title>
        <authorList>
            <person name="Reichwald K."/>
            <person name="Felder M."/>
            <person name="Petzold A."/>
            <person name="Koch P."/>
            <person name="Groth M."/>
            <person name="Platzer M."/>
        </authorList>
    </citation>
    <scope>NUCLEOTIDE SEQUENCE</scope>
    <source>
        <tissue evidence="3">Brain</tissue>
    </source>
</reference>
<feature type="compositionally biased region" description="Low complexity" evidence="1">
    <location>
        <begin position="421"/>
        <end position="437"/>
    </location>
</feature>
<feature type="region of interest" description="Disordered" evidence="1">
    <location>
        <begin position="1"/>
        <end position="57"/>
    </location>
</feature>
<proteinExistence type="predicted"/>
<dbReference type="OMA" id="PANITHD"/>
<feature type="compositionally biased region" description="Polar residues" evidence="1">
    <location>
        <begin position="348"/>
        <end position="365"/>
    </location>
</feature>
<evidence type="ECO:0000256" key="1">
    <source>
        <dbReference type="SAM" id="MobiDB-lite"/>
    </source>
</evidence>
<feature type="compositionally biased region" description="Polar residues" evidence="1">
    <location>
        <begin position="710"/>
        <end position="719"/>
    </location>
</feature>
<dbReference type="EMBL" id="JAAVVJ010000016">
    <property type="protein sequence ID" value="KAF7204492.1"/>
    <property type="molecule type" value="Genomic_DNA"/>
</dbReference>
<protein>
    <submittedName>
        <fullName evidence="2">Mucin-5AC-like</fullName>
    </submittedName>
</protein>
<feature type="region of interest" description="Disordered" evidence="1">
    <location>
        <begin position="697"/>
        <end position="916"/>
    </location>
</feature>
<feature type="compositionally biased region" description="Polar residues" evidence="1">
    <location>
        <begin position="446"/>
        <end position="463"/>
    </location>
</feature>
<accession>A0A1A8B523</accession>
<evidence type="ECO:0000313" key="3">
    <source>
        <dbReference type="EMBL" id="SBP62597.1"/>
    </source>
</evidence>
<feature type="compositionally biased region" description="Polar residues" evidence="1">
    <location>
        <begin position="273"/>
        <end position="285"/>
    </location>
</feature>
<evidence type="ECO:0000313" key="2">
    <source>
        <dbReference type="EMBL" id="KAF7204492.1"/>
    </source>
</evidence>
<feature type="compositionally biased region" description="Polar residues" evidence="1">
    <location>
        <begin position="1"/>
        <end position="12"/>
    </location>
</feature>
<dbReference type="Proteomes" id="UP000822369">
    <property type="component" value="Chromosome 16"/>
</dbReference>
<feature type="compositionally biased region" description="Polar residues" evidence="1">
    <location>
        <begin position="881"/>
        <end position="891"/>
    </location>
</feature>
<feature type="region of interest" description="Disordered" evidence="1">
    <location>
        <begin position="317"/>
        <end position="463"/>
    </location>
</feature>
<feature type="region of interest" description="Disordered" evidence="1">
    <location>
        <begin position="260"/>
        <end position="285"/>
    </location>
</feature>
<dbReference type="AlphaFoldDB" id="A0A1A8B523"/>
<feature type="compositionally biased region" description="Basic and acidic residues" evidence="1">
    <location>
        <begin position="551"/>
        <end position="577"/>
    </location>
</feature>
<name>A0A1A8B523_NOTFU</name>
<feature type="compositionally biased region" description="Polar residues" evidence="1">
    <location>
        <begin position="758"/>
        <end position="771"/>
    </location>
</feature>